<accession>A0A1M6G9Y6</accession>
<proteinExistence type="predicted"/>
<reference evidence="1 2" key="1">
    <citation type="submission" date="2016-11" db="EMBL/GenBank/DDBJ databases">
        <authorList>
            <person name="Jaros S."/>
            <person name="Januszkiewicz K."/>
            <person name="Wedrychowicz H."/>
        </authorList>
    </citation>
    <scope>NUCLEOTIDE SEQUENCE [LARGE SCALE GENOMIC DNA]</scope>
    <source>
        <strain evidence="1 2">DSM 25479</strain>
    </source>
</reference>
<evidence type="ECO:0000313" key="1">
    <source>
        <dbReference type="EMBL" id="SHJ06742.1"/>
    </source>
</evidence>
<dbReference type="EMBL" id="FQYI01000008">
    <property type="protein sequence ID" value="SHJ06742.1"/>
    <property type="molecule type" value="Genomic_DNA"/>
</dbReference>
<evidence type="ECO:0000313" key="2">
    <source>
        <dbReference type="Proteomes" id="UP000184335"/>
    </source>
</evidence>
<dbReference type="AlphaFoldDB" id="A0A1M6G9Y6"/>
<protein>
    <submittedName>
        <fullName evidence="1">Uncharacterized protein</fullName>
    </submittedName>
</protein>
<sequence>MENLERLVIEIAEEMKDINLLSNTEMKEEDVLKWASCIVKYCDGVTPRMVSSLMNKFFTGVTPYYPQKAARNFTENLAPQKSTVYRGVFDV</sequence>
<dbReference type="Proteomes" id="UP000184335">
    <property type="component" value="Unassembled WGS sequence"/>
</dbReference>
<name>A0A1M6G9Y6_9FLAO</name>
<keyword evidence="2" id="KW-1185">Reference proteome</keyword>
<organism evidence="1 2">
    <name type="scientific">Cruoricaptor ignavus</name>
    <dbReference type="NCBI Taxonomy" id="1118202"/>
    <lineage>
        <taxon>Bacteria</taxon>
        <taxon>Pseudomonadati</taxon>
        <taxon>Bacteroidota</taxon>
        <taxon>Flavobacteriia</taxon>
        <taxon>Flavobacteriales</taxon>
        <taxon>Weeksellaceae</taxon>
        <taxon>Cruoricaptor</taxon>
    </lineage>
</organism>
<dbReference type="STRING" id="1118202.SAMN05443429_108111"/>
<gene>
    <name evidence="1" type="ORF">SAMN05443429_108111</name>
</gene>